<dbReference type="SMART" id="SM00530">
    <property type="entry name" value="HTH_XRE"/>
    <property type="match status" value="1"/>
</dbReference>
<dbReference type="SUPFAM" id="SSF47413">
    <property type="entry name" value="lambda repressor-like DNA-binding domains"/>
    <property type="match status" value="1"/>
</dbReference>
<evidence type="ECO:0000313" key="2">
    <source>
        <dbReference type="EMBL" id="WZG08938.1"/>
    </source>
</evidence>
<feature type="domain" description="HTH cro/C1-type" evidence="1">
    <location>
        <begin position="14"/>
        <end position="62"/>
    </location>
</feature>
<proteinExistence type="predicted"/>
<dbReference type="Proteomes" id="UP001468345">
    <property type="component" value="Chromosome"/>
</dbReference>
<dbReference type="PROSITE" id="PS50943">
    <property type="entry name" value="HTH_CROC1"/>
    <property type="match status" value="1"/>
</dbReference>
<dbReference type="Pfam" id="PF01381">
    <property type="entry name" value="HTH_3"/>
    <property type="match status" value="1"/>
</dbReference>
<organism evidence="2 3">
    <name type="scientific">Staphylococcus casei</name>
    <dbReference type="NCBI Taxonomy" id="201828"/>
    <lineage>
        <taxon>Bacteria</taxon>
        <taxon>Bacillati</taxon>
        <taxon>Bacillota</taxon>
        <taxon>Bacilli</taxon>
        <taxon>Bacillales</taxon>
        <taxon>Staphylococcaceae</taxon>
        <taxon>Staphylococcus</taxon>
    </lineage>
</organism>
<accession>A0ABZ2WAJ7</accession>
<reference evidence="2 3" key="1">
    <citation type="journal article" date="2024" name="ISME J.">
        <title>Staphylococcus epidermidis bacteriocin A37 kills natural competitors with a unique mechanism of action.</title>
        <authorList>
            <person name="Puls J.S."/>
            <person name="Winnerling B."/>
            <person name="Power J.J."/>
            <person name="Kruger A.M."/>
            <person name="Brajtenbach D."/>
            <person name="Johnson M."/>
            <person name="Bilici K."/>
            <person name="Camus L."/>
            <person name="Fliesswasser T."/>
            <person name="Schneider T."/>
            <person name="Sahl H.G."/>
            <person name="Ghosal D."/>
            <person name="Kubitscheck U."/>
            <person name="Heilbronner S."/>
            <person name="Grein F."/>
        </authorList>
    </citation>
    <scope>NUCLEOTIDE SEQUENCE [LARGE SCALE GENOMIC DNA]</scope>
    <source>
        <strain evidence="2 3">SCK7</strain>
    </source>
</reference>
<gene>
    <name evidence="2" type="ORF">SHJJP9002_000840</name>
</gene>
<dbReference type="Gene3D" id="1.10.260.40">
    <property type="entry name" value="lambda repressor-like DNA-binding domains"/>
    <property type="match status" value="1"/>
</dbReference>
<dbReference type="InterPro" id="IPR001387">
    <property type="entry name" value="Cro/C1-type_HTH"/>
</dbReference>
<dbReference type="RefSeq" id="WP_341636869.1">
    <property type="nucleotide sequence ID" value="NZ_CP133006.1"/>
</dbReference>
<evidence type="ECO:0000259" key="1">
    <source>
        <dbReference type="PROSITE" id="PS50943"/>
    </source>
</evidence>
<dbReference type="EMBL" id="CP133006">
    <property type="protein sequence ID" value="WZG08938.1"/>
    <property type="molecule type" value="Genomic_DNA"/>
</dbReference>
<keyword evidence="3" id="KW-1185">Reference proteome</keyword>
<dbReference type="InterPro" id="IPR010982">
    <property type="entry name" value="Lambda_DNA-bd_dom_sf"/>
</dbReference>
<name>A0ABZ2WAJ7_9STAP</name>
<sequence length="70" mass="7963">MRIDKYVYRRSLIRKGMLQLDLAIQIGVTPEYLSKVVNGNLKLSLNMAIKISEALEIEMSELTALEPVKN</sequence>
<evidence type="ECO:0000313" key="3">
    <source>
        <dbReference type="Proteomes" id="UP001468345"/>
    </source>
</evidence>
<protein>
    <submittedName>
        <fullName evidence="2">Helix-turn-helix transcriptional regulator</fullName>
    </submittedName>
</protein>
<dbReference type="CDD" id="cd00093">
    <property type="entry name" value="HTH_XRE"/>
    <property type="match status" value="1"/>
</dbReference>